<dbReference type="Proteomes" id="UP001501645">
    <property type="component" value="Unassembled WGS sequence"/>
</dbReference>
<evidence type="ECO:0000259" key="1">
    <source>
        <dbReference type="PROSITE" id="PS50043"/>
    </source>
</evidence>
<keyword evidence="3" id="KW-1185">Reference proteome</keyword>
<dbReference type="SMART" id="SM00421">
    <property type="entry name" value="HTH_LUXR"/>
    <property type="match status" value="1"/>
</dbReference>
<comment type="caution">
    <text evidence="2">The sequence shown here is derived from an EMBL/GenBank/DDBJ whole genome shotgun (WGS) entry which is preliminary data.</text>
</comment>
<dbReference type="Gene3D" id="1.10.10.10">
    <property type="entry name" value="Winged helix-like DNA-binding domain superfamily/Winged helix DNA-binding domain"/>
    <property type="match status" value="1"/>
</dbReference>
<dbReference type="Pfam" id="PF00196">
    <property type="entry name" value="GerE"/>
    <property type="match status" value="1"/>
</dbReference>
<dbReference type="PROSITE" id="PS50043">
    <property type="entry name" value="HTH_LUXR_2"/>
    <property type="match status" value="1"/>
</dbReference>
<reference evidence="3" key="1">
    <citation type="journal article" date="2019" name="Int. J. Syst. Evol. Microbiol.">
        <title>The Global Catalogue of Microorganisms (GCM) 10K type strain sequencing project: providing services to taxonomists for standard genome sequencing and annotation.</title>
        <authorList>
            <consortium name="The Broad Institute Genomics Platform"/>
            <consortium name="The Broad Institute Genome Sequencing Center for Infectious Disease"/>
            <person name="Wu L."/>
            <person name="Ma J."/>
        </authorList>
    </citation>
    <scope>NUCLEOTIDE SEQUENCE [LARGE SCALE GENOMIC DNA]</scope>
    <source>
        <strain evidence="3">JCM 18537</strain>
    </source>
</reference>
<dbReference type="InterPro" id="IPR016032">
    <property type="entry name" value="Sig_transdc_resp-reg_C-effctor"/>
</dbReference>
<accession>A0ABP9AF64</accession>
<organism evidence="2 3">
    <name type="scientific">Microbacterium gilvum</name>
    <dbReference type="NCBI Taxonomy" id="1336204"/>
    <lineage>
        <taxon>Bacteria</taxon>
        <taxon>Bacillati</taxon>
        <taxon>Actinomycetota</taxon>
        <taxon>Actinomycetes</taxon>
        <taxon>Micrococcales</taxon>
        <taxon>Microbacteriaceae</taxon>
        <taxon>Microbacterium</taxon>
    </lineage>
</organism>
<proteinExistence type="predicted"/>
<dbReference type="InterPro" id="IPR036388">
    <property type="entry name" value="WH-like_DNA-bd_sf"/>
</dbReference>
<feature type="domain" description="HTH luxR-type" evidence="1">
    <location>
        <begin position="444"/>
        <end position="509"/>
    </location>
</feature>
<name>A0ABP9AF64_9MICO</name>
<gene>
    <name evidence="2" type="ORF">GCM10023351_25350</name>
</gene>
<dbReference type="CDD" id="cd06170">
    <property type="entry name" value="LuxR_C_like"/>
    <property type="match status" value="1"/>
</dbReference>
<dbReference type="EMBL" id="BAABKO010000004">
    <property type="protein sequence ID" value="GAA4779270.1"/>
    <property type="molecule type" value="Genomic_DNA"/>
</dbReference>
<protein>
    <recommendedName>
        <fullName evidence="1">HTH luxR-type domain-containing protein</fullName>
    </recommendedName>
</protein>
<dbReference type="SUPFAM" id="SSF46894">
    <property type="entry name" value="C-terminal effector domain of the bipartite response regulators"/>
    <property type="match status" value="1"/>
</dbReference>
<evidence type="ECO:0000313" key="2">
    <source>
        <dbReference type="EMBL" id="GAA4779270.1"/>
    </source>
</evidence>
<sequence length="511" mass="53395">MKVGTNASVPGEAHRASDASARVYRALGARSWDEALRIVEQNWSQLLASGAPALRAVVATVPRDRLAADPRWARAHAYIGALPAAAPSTAPVHPDALAEVVRLTTAAERERRTGSSAGALALTRRARSAYDAVPSERRGGLRGDLPRMLLAWGLAEFRAGDLATAQEDLTRAYSSARAMGDPQAGSIAAAELAWLHAAEGRPSARSEWAAIARSLAPRGVPGGAVPAALLLAETLAALDALDLAGARVRLEAAARAFGDHAFDIEMVSALVDAKDPAADPRARYALLESVAASSDDVALLALADAARACALLHTGSSEQARRLLTTLPVPAQPATRALRAVAHLVQGDLDHALRDAQAVLHDLGRPRVVVEACTVAAAVHLRRRDDETAPMFRRAVALADAHGLPCALTQIPQGDFDALAIFAPDGSPSMAVIASTPVRRPPAPRVAGVRATEHEIAAVRLLAAGRSVAQAAAELGVSTNTVKTLTRRIYVKLGVSDRRQMVAAASEHGLL</sequence>
<dbReference type="InterPro" id="IPR000792">
    <property type="entry name" value="Tscrpt_reg_LuxR_C"/>
</dbReference>
<evidence type="ECO:0000313" key="3">
    <source>
        <dbReference type="Proteomes" id="UP001501645"/>
    </source>
</evidence>
<dbReference type="RefSeq" id="WP_345439732.1">
    <property type="nucleotide sequence ID" value="NZ_BAABKO010000004.1"/>
</dbReference>